<name>A0A9D2FGZ4_9FIRM</name>
<keyword evidence="1" id="KW-0812">Transmembrane</keyword>
<feature type="transmembrane region" description="Helical" evidence="1">
    <location>
        <begin position="20"/>
        <end position="40"/>
    </location>
</feature>
<reference evidence="2" key="2">
    <citation type="submission" date="2021-04" db="EMBL/GenBank/DDBJ databases">
        <authorList>
            <person name="Gilroy R."/>
        </authorList>
    </citation>
    <scope>NUCLEOTIDE SEQUENCE</scope>
    <source>
        <strain evidence="2">ChiBcec16-3735</strain>
    </source>
</reference>
<feature type="transmembrane region" description="Helical" evidence="1">
    <location>
        <begin position="448"/>
        <end position="472"/>
    </location>
</feature>
<evidence type="ECO:0000256" key="1">
    <source>
        <dbReference type="SAM" id="Phobius"/>
    </source>
</evidence>
<keyword evidence="1" id="KW-1133">Transmembrane helix</keyword>
<dbReference type="AlphaFoldDB" id="A0A9D2FGZ4"/>
<comment type="caution">
    <text evidence="2">The sequence shown here is derived from an EMBL/GenBank/DDBJ whole genome shotgun (WGS) entry which is preliminary data.</text>
</comment>
<evidence type="ECO:0000313" key="2">
    <source>
        <dbReference type="EMBL" id="HIZ58386.1"/>
    </source>
</evidence>
<reference evidence="2" key="1">
    <citation type="journal article" date="2021" name="PeerJ">
        <title>Extensive microbial diversity within the chicken gut microbiome revealed by metagenomics and culture.</title>
        <authorList>
            <person name="Gilroy R."/>
            <person name="Ravi A."/>
            <person name="Getino M."/>
            <person name="Pursley I."/>
            <person name="Horton D.L."/>
            <person name="Alikhan N.F."/>
            <person name="Baker D."/>
            <person name="Gharbi K."/>
            <person name="Hall N."/>
            <person name="Watson M."/>
            <person name="Adriaenssens E.M."/>
            <person name="Foster-Nyarko E."/>
            <person name="Jarju S."/>
            <person name="Secka A."/>
            <person name="Antonio M."/>
            <person name="Oren A."/>
            <person name="Chaudhuri R.R."/>
            <person name="La Ragione R."/>
            <person name="Hildebrand F."/>
            <person name="Pallen M.J."/>
        </authorList>
    </citation>
    <scope>NUCLEOTIDE SEQUENCE</scope>
    <source>
        <strain evidence="2">ChiBcec16-3735</strain>
    </source>
</reference>
<dbReference type="EMBL" id="DXBJ01000050">
    <property type="protein sequence ID" value="HIZ58386.1"/>
    <property type="molecule type" value="Genomic_DNA"/>
</dbReference>
<protein>
    <submittedName>
        <fullName evidence="2">GldG family protein</fullName>
    </submittedName>
</protein>
<organism evidence="2 3">
    <name type="scientific">Candidatus Faecalibacterium gallistercoris</name>
    <dbReference type="NCBI Taxonomy" id="2838579"/>
    <lineage>
        <taxon>Bacteria</taxon>
        <taxon>Bacillati</taxon>
        <taxon>Bacillota</taxon>
        <taxon>Clostridia</taxon>
        <taxon>Eubacteriales</taxon>
        <taxon>Oscillospiraceae</taxon>
        <taxon>Faecalibacterium</taxon>
    </lineage>
</organism>
<evidence type="ECO:0000313" key="3">
    <source>
        <dbReference type="Proteomes" id="UP000824065"/>
    </source>
</evidence>
<gene>
    <name evidence="2" type="ORF">H9725_07385</name>
</gene>
<proteinExistence type="predicted"/>
<keyword evidence="1" id="KW-0472">Membrane</keyword>
<dbReference type="Proteomes" id="UP000824065">
    <property type="component" value="Unassembled WGS sequence"/>
</dbReference>
<sequence>MKQKKKAGRPDGGRIFRSGVYSTAILAAAVVLAVLVNLVVQAIPVRYTEFDLSEGGLYTLGSTSAQLAGSLEQDVTIYYLCETGSEDAIITGLLDQYAAAGSHIRWQQIDPAVYPTFAARYGAETVSTGSLILDAGERSAVLDAADFYVYDYTDYYTYSVRFDGEQQITSALYRLTSDEASRAYYTTGHGEKSLSSTLVDALATQNIETEPLSLLSGPVPEDCALLIIHCPATDFAGPEGAVDEIGFLQAYLDGGGKVLLTTDAYYSTPRLDAVMAGFGLARVDGLVVEGDAGHSLYGYSYYLLPDYAASSGSTALDGLDLTAPVLLQMAQGIAITPTDGITAGPLLTTSDAAYSKAAGYDMTTADREEGDLDGPFDLAVWAESDSTGAQVIWIGCSNMDDDLLYQSIPGNCDFLVGCAASLTGQSSGILIESKALEADQLVIPARTAAAVGLVFLALVPAGLLVTGAVVTIRRRRR</sequence>
<accession>A0A9D2FGZ4</accession>